<evidence type="ECO:0000313" key="2">
    <source>
        <dbReference type="EMBL" id="KGN45500.1"/>
    </source>
</evidence>
<keyword evidence="1" id="KW-0472">Membrane</keyword>
<feature type="transmembrane region" description="Helical" evidence="1">
    <location>
        <begin position="110"/>
        <end position="128"/>
    </location>
</feature>
<accession>A0A0A0K747</accession>
<proteinExistence type="predicted"/>
<dbReference type="EMBL" id="CM002928">
    <property type="protein sequence ID" value="KGN45500.1"/>
    <property type="molecule type" value="Genomic_DNA"/>
</dbReference>
<evidence type="ECO:0000313" key="3">
    <source>
        <dbReference type="Proteomes" id="UP000029981"/>
    </source>
</evidence>
<reference evidence="2 3" key="3">
    <citation type="journal article" date="2010" name="BMC Genomics">
        <title>Transcriptome sequencing and comparative analysis of cucumber flowers with different sex types.</title>
        <authorList>
            <person name="Guo S."/>
            <person name="Zheng Y."/>
            <person name="Joung J.G."/>
            <person name="Liu S."/>
            <person name="Zhang Z."/>
            <person name="Crasta O.R."/>
            <person name="Sobral B.W."/>
            <person name="Xu Y."/>
            <person name="Huang S."/>
            <person name="Fei Z."/>
        </authorList>
    </citation>
    <scope>NUCLEOTIDE SEQUENCE [LARGE SCALE GENOMIC DNA]</scope>
    <source>
        <strain evidence="3">cv. 9930</strain>
    </source>
</reference>
<keyword evidence="1" id="KW-0812">Transmembrane</keyword>
<protein>
    <submittedName>
        <fullName evidence="2">Uncharacterized protein</fullName>
    </submittedName>
</protein>
<dbReference type="Proteomes" id="UP000029981">
    <property type="component" value="Chromosome 7"/>
</dbReference>
<dbReference type="Gramene" id="KGN45500">
    <property type="protein sequence ID" value="KGN45500"/>
    <property type="gene ID" value="Csa_7G450585"/>
</dbReference>
<evidence type="ECO:0000256" key="1">
    <source>
        <dbReference type="SAM" id="Phobius"/>
    </source>
</evidence>
<reference evidence="2 3" key="1">
    <citation type="journal article" date="2009" name="Nat. Genet.">
        <title>The genome of the cucumber, Cucumis sativus L.</title>
        <authorList>
            <person name="Huang S."/>
            <person name="Li R."/>
            <person name="Zhang Z."/>
            <person name="Li L."/>
            <person name="Gu X."/>
            <person name="Fan W."/>
            <person name="Lucas W.J."/>
            <person name="Wang X."/>
            <person name="Xie B."/>
            <person name="Ni P."/>
            <person name="Ren Y."/>
            <person name="Zhu H."/>
            <person name="Li J."/>
            <person name="Lin K."/>
            <person name="Jin W."/>
            <person name="Fei Z."/>
            <person name="Li G."/>
            <person name="Staub J."/>
            <person name="Kilian A."/>
            <person name="van der Vossen E.A."/>
            <person name="Wu Y."/>
            <person name="Guo J."/>
            <person name="He J."/>
            <person name="Jia Z."/>
            <person name="Ren Y."/>
            <person name="Tian G."/>
            <person name="Lu Y."/>
            <person name="Ruan J."/>
            <person name="Qian W."/>
            <person name="Wang M."/>
            <person name="Huang Q."/>
            <person name="Li B."/>
            <person name="Xuan Z."/>
            <person name="Cao J."/>
            <person name="Asan"/>
            <person name="Wu Z."/>
            <person name="Zhang J."/>
            <person name="Cai Q."/>
            <person name="Bai Y."/>
            <person name="Zhao B."/>
            <person name="Han Y."/>
            <person name="Li Y."/>
            <person name="Li X."/>
            <person name="Wang S."/>
            <person name="Shi Q."/>
            <person name="Liu S."/>
            <person name="Cho W.K."/>
            <person name="Kim J.Y."/>
            <person name="Xu Y."/>
            <person name="Heller-Uszynska K."/>
            <person name="Miao H."/>
            <person name="Cheng Z."/>
            <person name="Zhang S."/>
            <person name="Wu J."/>
            <person name="Yang Y."/>
            <person name="Kang H."/>
            <person name="Li M."/>
            <person name="Liang H."/>
            <person name="Ren X."/>
            <person name="Shi Z."/>
            <person name="Wen M."/>
            <person name="Jian M."/>
            <person name="Yang H."/>
            <person name="Zhang G."/>
            <person name="Yang Z."/>
            <person name="Chen R."/>
            <person name="Liu S."/>
            <person name="Li J."/>
            <person name="Ma L."/>
            <person name="Liu H."/>
            <person name="Zhou Y."/>
            <person name="Zhao J."/>
            <person name="Fang X."/>
            <person name="Li G."/>
            <person name="Fang L."/>
            <person name="Li Y."/>
            <person name="Liu D."/>
            <person name="Zheng H."/>
            <person name="Zhang Y."/>
            <person name="Qin N."/>
            <person name="Li Z."/>
            <person name="Yang G."/>
            <person name="Yang S."/>
            <person name="Bolund L."/>
            <person name="Kristiansen K."/>
            <person name="Zheng H."/>
            <person name="Li S."/>
            <person name="Zhang X."/>
            <person name="Yang H."/>
            <person name="Wang J."/>
            <person name="Sun R."/>
            <person name="Zhang B."/>
            <person name="Jiang S."/>
            <person name="Wang J."/>
            <person name="Du Y."/>
            <person name="Li S."/>
        </authorList>
    </citation>
    <scope>NUCLEOTIDE SEQUENCE [LARGE SCALE GENOMIC DNA]</scope>
    <source>
        <strain evidence="3">cv. 9930</strain>
    </source>
</reference>
<organism evidence="2 3">
    <name type="scientific">Cucumis sativus</name>
    <name type="common">Cucumber</name>
    <dbReference type="NCBI Taxonomy" id="3659"/>
    <lineage>
        <taxon>Eukaryota</taxon>
        <taxon>Viridiplantae</taxon>
        <taxon>Streptophyta</taxon>
        <taxon>Embryophyta</taxon>
        <taxon>Tracheophyta</taxon>
        <taxon>Spermatophyta</taxon>
        <taxon>Magnoliopsida</taxon>
        <taxon>eudicotyledons</taxon>
        <taxon>Gunneridae</taxon>
        <taxon>Pentapetalae</taxon>
        <taxon>rosids</taxon>
        <taxon>fabids</taxon>
        <taxon>Cucurbitales</taxon>
        <taxon>Cucurbitaceae</taxon>
        <taxon>Benincaseae</taxon>
        <taxon>Cucumis</taxon>
    </lineage>
</organism>
<feature type="transmembrane region" description="Helical" evidence="1">
    <location>
        <begin position="140"/>
        <end position="157"/>
    </location>
</feature>
<sequence>MLRFLIRNRNFNSISITFKLRLLRSNRPGPLHCIRRRPGFRFRRRKSPSRTRFRRTGTGIHQFMIEITITNIPSLPIEIRHRSPTNNNLLTDFLLHPFLNHTSTTEIQPILLNFMMINTTTAAAAALFVPRSLCSVENEMFLALDAGGIVNGAINSVKKRRRKRRILFPVTGTMWMFR</sequence>
<keyword evidence="1" id="KW-1133">Transmembrane helix</keyword>
<name>A0A0A0K747_CUCSA</name>
<reference evidence="2 3" key="4">
    <citation type="journal article" date="2011" name="BMC Genomics">
        <title>RNA-Seq improves annotation of protein-coding genes in the cucumber genome.</title>
        <authorList>
            <person name="Li Z."/>
            <person name="Zhang Z."/>
            <person name="Yan P."/>
            <person name="Huang S."/>
            <person name="Fei Z."/>
            <person name="Lin K."/>
        </authorList>
    </citation>
    <scope>NUCLEOTIDE SEQUENCE [LARGE SCALE GENOMIC DNA]</scope>
    <source>
        <strain evidence="3">cv. 9930</strain>
    </source>
</reference>
<dbReference type="AlphaFoldDB" id="A0A0A0K747"/>
<keyword evidence="3" id="KW-1185">Reference proteome</keyword>
<reference evidence="2 3" key="2">
    <citation type="journal article" date="2009" name="PLoS ONE">
        <title>An integrated genetic and cytogenetic map of the cucumber genome.</title>
        <authorList>
            <person name="Ren Y."/>
            <person name="Zhang Z."/>
            <person name="Liu J."/>
            <person name="Staub J.E."/>
            <person name="Han Y."/>
            <person name="Cheng Z."/>
            <person name="Li X."/>
            <person name="Lu J."/>
            <person name="Miao H."/>
            <person name="Kang H."/>
            <person name="Xie B."/>
            <person name="Gu X."/>
            <person name="Wang X."/>
            <person name="Du Y."/>
            <person name="Jin W."/>
            <person name="Huang S."/>
        </authorList>
    </citation>
    <scope>NUCLEOTIDE SEQUENCE [LARGE SCALE GENOMIC DNA]</scope>
    <source>
        <strain evidence="3">cv. 9930</strain>
    </source>
</reference>
<gene>
    <name evidence="2" type="ORF">Csa_7G450585</name>
</gene>